<accession>A0A6J4TDF4</accession>
<proteinExistence type="predicted"/>
<dbReference type="Pfam" id="PF00440">
    <property type="entry name" value="TetR_N"/>
    <property type="match status" value="1"/>
</dbReference>
<dbReference type="InterPro" id="IPR009057">
    <property type="entry name" value="Homeodomain-like_sf"/>
</dbReference>
<dbReference type="InterPro" id="IPR001647">
    <property type="entry name" value="HTH_TetR"/>
</dbReference>
<dbReference type="GO" id="GO:0003677">
    <property type="term" value="F:DNA binding"/>
    <property type="evidence" value="ECO:0007669"/>
    <property type="project" value="UniProtKB-UniRule"/>
</dbReference>
<feature type="domain" description="HTH tetR-type" evidence="3">
    <location>
        <begin position="14"/>
        <end position="74"/>
    </location>
</feature>
<dbReference type="PROSITE" id="PS50977">
    <property type="entry name" value="HTH_TETR_2"/>
    <property type="match status" value="1"/>
</dbReference>
<reference evidence="4" key="1">
    <citation type="submission" date="2020-02" db="EMBL/GenBank/DDBJ databases">
        <authorList>
            <person name="Meier V. D."/>
        </authorList>
    </citation>
    <scope>NUCLEOTIDE SEQUENCE</scope>
    <source>
        <strain evidence="4">AVDCRST_MAG53</strain>
    </source>
</reference>
<keyword evidence="1 2" id="KW-0238">DNA-binding</keyword>
<name>A0A6J4TDF4_9ACTN</name>
<protein>
    <recommendedName>
        <fullName evidence="3">HTH tetR-type domain-containing protein</fullName>
    </recommendedName>
</protein>
<dbReference type="InterPro" id="IPR040611">
    <property type="entry name" value="AlkX_C"/>
</dbReference>
<evidence type="ECO:0000256" key="2">
    <source>
        <dbReference type="PROSITE-ProRule" id="PRU00335"/>
    </source>
</evidence>
<organism evidence="4">
    <name type="scientific">uncultured Solirubrobacteraceae bacterium</name>
    <dbReference type="NCBI Taxonomy" id="1162706"/>
    <lineage>
        <taxon>Bacteria</taxon>
        <taxon>Bacillati</taxon>
        <taxon>Actinomycetota</taxon>
        <taxon>Thermoleophilia</taxon>
        <taxon>Solirubrobacterales</taxon>
        <taxon>Solirubrobacteraceae</taxon>
        <taxon>environmental samples</taxon>
    </lineage>
</organism>
<dbReference type="Gene3D" id="1.10.357.10">
    <property type="entry name" value="Tetracycline Repressor, domain 2"/>
    <property type="match status" value="1"/>
</dbReference>
<feature type="DNA-binding region" description="H-T-H motif" evidence="2">
    <location>
        <begin position="37"/>
        <end position="56"/>
    </location>
</feature>
<dbReference type="SUPFAM" id="SSF46689">
    <property type="entry name" value="Homeodomain-like"/>
    <property type="match status" value="1"/>
</dbReference>
<dbReference type="EMBL" id="CADCVR010000102">
    <property type="protein sequence ID" value="CAA9520533.1"/>
    <property type="molecule type" value="Genomic_DNA"/>
</dbReference>
<dbReference type="AlphaFoldDB" id="A0A6J4TDF4"/>
<sequence>MAEAPVPYAVAARELLRSTLLDAMREQLTTREWATVTMAEVARAAGVSRQTLYKAFGSREEFAQAYVLREVDCFLEAVEAAVQAHLDEPARALSAAFDVFLTAAADDPLVRSIVSGKSSDELLPLVTTQGRPVLGHATERLAAFLDQAWAPMAPEQARLLAECVVRLAISCATLPSAPPGMGADSVATLLGPYLEGVLA</sequence>
<evidence type="ECO:0000259" key="3">
    <source>
        <dbReference type="PROSITE" id="PS50977"/>
    </source>
</evidence>
<dbReference type="Pfam" id="PF18556">
    <property type="entry name" value="TetR_C_35"/>
    <property type="match status" value="1"/>
</dbReference>
<gene>
    <name evidence="4" type="ORF">AVDCRST_MAG53-3507</name>
</gene>
<evidence type="ECO:0000313" key="4">
    <source>
        <dbReference type="EMBL" id="CAA9520533.1"/>
    </source>
</evidence>
<evidence type="ECO:0000256" key="1">
    <source>
        <dbReference type="ARBA" id="ARBA00023125"/>
    </source>
</evidence>